<dbReference type="Gramene" id="PNT77933">
    <property type="protein sequence ID" value="PNT77933"/>
    <property type="gene ID" value="BRADI_1g70575v3"/>
</dbReference>
<dbReference type="EMBL" id="CM000880">
    <property type="protein sequence ID" value="PNT77933.1"/>
    <property type="molecule type" value="Genomic_DNA"/>
</dbReference>
<keyword evidence="1" id="KW-0732">Signal</keyword>
<dbReference type="Proteomes" id="UP000008810">
    <property type="component" value="Chromosome 1"/>
</dbReference>
<reference evidence="2" key="2">
    <citation type="submission" date="2017-06" db="EMBL/GenBank/DDBJ databases">
        <title>WGS assembly of Brachypodium distachyon.</title>
        <authorList>
            <consortium name="The International Brachypodium Initiative"/>
            <person name="Lucas S."/>
            <person name="Harmon-Smith M."/>
            <person name="Lail K."/>
            <person name="Tice H."/>
            <person name="Grimwood J."/>
            <person name="Bruce D."/>
            <person name="Barry K."/>
            <person name="Shu S."/>
            <person name="Lindquist E."/>
            <person name="Wang M."/>
            <person name="Pitluck S."/>
            <person name="Vogel J.P."/>
            <person name="Garvin D.F."/>
            <person name="Mockler T.C."/>
            <person name="Schmutz J."/>
            <person name="Rokhsar D."/>
            <person name="Bevan M.W."/>
        </authorList>
    </citation>
    <scope>NUCLEOTIDE SEQUENCE</scope>
    <source>
        <strain evidence="2">Bd21</strain>
    </source>
</reference>
<name>A0A2K2DUI1_BRADI</name>
<protein>
    <recommendedName>
        <fullName evidence="5">Secreted protein</fullName>
    </recommendedName>
</protein>
<evidence type="ECO:0000313" key="2">
    <source>
        <dbReference type="EMBL" id="PNT77933.1"/>
    </source>
</evidence>
<reference evidence="2 3" key="1">
    <citation type="journal article" date="2010" name="Nature">
        <title>Genome sequencing and analysis of the model grass Brachypodium distachyon.</title>
        <authorList>
            <consortium name="International Brachypodium Initiative"/>
        </authorList>
    </citation>
    <scope>NUCLEOTIDE SEQUENCE [LARGE SCALE GENOMIC DNA]</scope>
    <source>
        <strain evidence="2 3">Bd21</strain>
    </source>
</reference>
<evidence type="ECO:0000256" key="1">
    <source>
        <dbReference type="SAM" id="SignalP"/>
    </source>
</evidence>
<evidence type="ECO:0008006" key="5">
    <source>
        <dbReference type="Google" id="ProtNLM"/>
    </source>
</evidence>
<feature type="signal peptide" evidence="1">
    <location>
        <begin position="1"/>
        <end position="16"/>
    </location>
</feature>
<dbReference type="EnsemblPlants" id="PNT77933">
    <property type="protein sequence ID" value="PNT77933"/>
    <property type="gene ID" value="BRADI_1g70575v3"/>
</dbReference>
<sequence>MIAACASGKLLTAARCCCCCCIWGSGWLCCQVHPGGGRYVLRFVARASLLVSSRGWWALWCGGSG</sequence>
<dbReference type="InParanoid" id="A0A2K2DUI1"/>
<evidence type="ECO:0000313" key="3">
    <source>
        <dbReference type="EnsemblPlants" id="PNT77933"/>
    </source>
</evidence>
<accession>A0A2K2DUI1</accession>
<reference evidence="3" key="3">
    <citation type="submission" date="2018-08" db="UniProtKB">
        <authorList>
            <consortium name="EnsemblPlants"/>
        </authorList>
    </citation>
    <scope>IDENTIFICATION</scope>
    <source>
        <strain evidence="3">cv. Bd21</strain>
    </source>
</reference>
<organism evidence="2">
    <name type="scientific">Brachypodium distachyon</name>
    <name type="common">Purple false brome</name>
    <name type="synonym">Trachynia distachya</name>
    <dbReference type="NCBI Taxonomy" id="15368"/>
    <lineage>
        <taxon>Eukaryota</taxon>
        <taxon>Viridiplantae</taxon>
        <taxon>Streptophyta</taxon>
        <taxon>Embryophyta</taxon>
        <taxon>Tracheophyta</taxon>
        <taxon>Spermatophyta</taxon>
        <taxon>Magnoliopsida</taxon>
        <taxon>Liliopsida</taxon>
        <taxon>Poales</taxon>
        <taxon>Poaceae</taxon>
        <taxon>BOP clade</taxon>
        <taxon>Pooideae</taxon>
        <taxon>Stipodae</taxon>
        <taxon>Brachypodieae</taxon>
        <taxon>Brachypodium</taxon>
    </lineage>
</organism>
<evidence type="ECO:0000313" key="4">
    <source>
        <dbReference type="Proteomes" id="UP000008810"/>
    </source>
</evidence>
<feature type="chain" id="PRO_5036043447" description="Secreted protein" evidence="1">
    <location>
        <begin position="17"/>
        <end position="65"/>
    </location>
</feature>
<proteinExistence type="predicted"/>
<keyword evidence="4" id="KW-1185">Reference proteome</keyword>
<dbReference type="AlphaFoldDB" id="A0A2K2DUI1"/>
<gene>
    <name evidence="2" type="ORF">BRADI_1g70575v3</name>
</gene>